<dbReference type="Proteomes" id="UP000664859">
    <property type="component" value="Unassembled WGS sequence"/>
</dbReference>
<feature type="chain" id="PRO_5032908004" evidence="1">
    <location>
        <begin position="20"/>
        <end position="231"/>
    </location>
</feature>
<dbReference type="AlphaFoldDB" id="A0A835Z8J8"/>
<keyword evidence="2" id="KW-0969">Cilium</keyword>
<sequence>MHGIHSLGVLPCIILCARAFSSHTASRTAVKMSTAAADLVGLTPFCLRQFTDSTYPGTKITHPPDDFNARVNEYLAGGGKLHEGYAEFCKHLFMKNFAGIEGSIVPITAENEPLLRTCYEARRPAELPVLLRYFPRGSVPAPAAPTLDIILYSGEQIRKERAARQEDDTSWEPQWGIVGIKAQAVDYEIPMQPITMLRNALGRSEGGSGVALNAQKYSESVEFWSAHAIIK</sequence>
<dbReference type="PANTHER" id="PTHR38666">
    <property type="match status" value="1"/>
</dbReference>
<feature type="signal peptide" evidence="1">
    <location>
        <begin position="1"/>
        <end position="19"/>
    </location>
</feature>
<comment type="caution">
    <text evidence="2">The sequence shown here is derived from an EMBL/GenBank/DDBJ whole genome shotgun (WGS) entry which is preliminary data.</text>
</comment>
<evidence type="ECO:0000313" key="2">
    <source>
        <dbReference type="EMBL" id="KAG5189186.1"/>
    </source>
</evidence>
<dbReference type="PANTHER" id="PTHR38666:SF2">
    <property type="entry name" value="FLAGELLAR ASSOCIATED PROTEIN"/>
    <property type="match status" value="1"/>
</dbReference>
<dbReference type="EMBL" id="JAFCMP010000057">
    <property type="protein sequence ID" value="KAG5189186.1"/>
    <property type="molecule type" value="Genomic_DNA"/>
</dbReference>
<name>A0A835Z8J8_9STRA</name>
<dbReference type="Gene3D" id="3.30.2310.50">
    <property type="entry name" value="Protein of unknown function (DUF3228), domain 1"/>
    <property type="match status" value="2"/>
</dbReference>
<protein>
    <submittedName>
        <fullName evidence="2">Flagellar associated protein</fullName>
    </submittedName>
</protein>
<dbReference type="InterPro" id="IPR021610">
    <property type="entry name" value="DUF3228"/>
</dbReference>
<keyword evidence="2" id="KW-0966">Cell projection</keyword>
<keyword evidence="1" id="KW-0732">Signal</keyword>
<evidence type="ECO:0000313" key="3">
    <source>
        <dbReference type="Proteomes" id="UP000664859"/>
    </source>
</evidence>
<proteinExistence type="predicted"/>
<gene>
    <name evidence="2" type="ORF">JKP88DRAFT_347777</name>
</gene>
<reference evidence="2" key="1">
    <citation type="submission" date="2021-02" db="EMBL/GenBank/DDBJ databases">
        <title>First Annotated Genome of the Yellow-green Alga Tribonema minus.</title>
        <authorList>
            <person name="Mahan K.M."/>
        </authorList>
    </citation>
    <scope>NUCLEOTIDE SEQUENCE</scope>
    <source>
        <strain evidence="2">UTEX B ZZ1240</strain>
    </source>
</reference>
<organism evidence="2 3">
    <name type="scientific">Tribonema minus</name>
    <dbReference type="NCBI Taxonomy" id="303371"/>
    <lineage>
        <taxon>Eukaryota</taxon>
        <taxon>Sar</taxon>
        <taxon>Stramenopiles</taxon>
        <taxon>Ochrophyta</taxon>
        <taxon>PX clade</taxon>
        <taxon>Xanthophyceae</taxon>
        <taxon>Tribonematales</taxon>
        <taxon>Tribonemataceae</taxon>
        <taxon>Tribonema</taxon>
    </lineage>
</organism>
<keyword evidence="2" id="KW-0282">Flagellum</keyword>
<evidence type="ECO:0000256" key="1">
    <source>
        <dbReference type="SAM" id="SignalP"/>
    </source>
</evidence>
<keyword evidence="3" id="KW-1185">Reference proteome</keyword>
<dbReference type="OrthoDB" id="415460at2759"/>
<accession>A0A835Z8J8</accession>
<dbReference type="Pfam" id="PF11539">
    <property type="entry name" value="DUF3228"/>
    <property type="match status" value="1"/>
</dbReference>